<dbReference type="EMBL" id="FZNR01000007">
    <property type="protein sequence ID" value="SNR90505.1"/>
    <property type="molecule type" value="Genomic_DNA"/>
</dbReference>
<dbReference type="AlphaFoldDB" id="A0A239A4E9"/>
<keyword evidence="12" id="KW-1185">Reference proteome</keyword>
<feature type="transmembrane region" description="Helical" evidence="9">
    <location>
        <begin position="16"/>
        <end position="39"/>
    </location>
</feature>
<evidence type="ECO:0000313" key="11">
    <source>
        <dbReference type="EMBL" id="SNR90505.1"/>
    </source>
</evidence>
<dbReference type="SUPFAM" id="SSF55874">
    <property type="entry name" value="ATPase domain of HSP90 chaperone/DNA topoisomerase II/histidine kinase"/>
    <property type="match status" value="1"/>
</dbReference>
<dbReference type="OrthoDB" id="227596at2"/>
<dbReference type="GO" id="GO:0046983">
    <property type="term" value="F:protein dimerization activity"/>
    <property type="evidence" value="ECO:0007669"/>
    <property type="project" value="InterPro"/>
</dbReference>
<feature type="domain" description="Signal transduction histidine kinase subgroup 3 dimerisation and phosphoacceptor" evidence="10">
    <location>
        <begin position="188"/>
        <end position="252"/>
    </location>
</feature>
<dbReference type="PANTHER" id="PTHR24421:SF10">
    <property type="entry name" value="NITRATE_NITRITE SENSOR PROTEIN NARQ"/>
    <property type="match status" value="1"/>
</dbReference>
<evidence type="ECO:0000256" key="4">
    <source>
        <dbReference type="ARBA" id="ARBA00022679"/>
    </source>
</evidence>
<keyword evidence="6 11" id="KW-0418">Kinase</keyword>
<dbReference type="InterPro" id="IPR036890">
    <property type="entry name" value="HATPase_C_sf"/>
</dbReference>
<keyword evidence="7" id="KW-0067">ATP-binding</keyword>
<dbReference type="Pfam" id="PF07730">
    <property type="entry name" value="HisKA_3"/>
    <property type="match status" value="1"/>
</dbReference>
<dbReference type="Gene3D" id="3.30.565.10">
    <property type="entry name" value="Histidine kinase-like ATPase, C-terminal domain"/>
    <property type="match status" value="1"/>
</dbReference>
<sequence>MTLQTRWRGSTRLQDAGAAAATFVAGLVLNLLGLTGIWSGPVPVPGALAGLPGWSQTVLLAAGCLAMLVKRRHPVPALAAGSVVTAADVLLGGSFGLVLVLFDLIFSAGLFATTRGRTAVTTAIYVAIAAASVAGWIAAGEFRVAVFIVLQMTPLLLVPLWWAANIRQQRQLGLLDAERTAREAVLAERSAMARDLHDVIAAHLSTTAIHSGAALARPPDTTRDRAVLQEVRRSSLAALEEMRSMIMLLRAGDPAAADPTLPGGLDRLPELVRAASGGLRIETRIRDLPDIPAVVSHTVYRIVREALTNAGKHAPDSEVRLEVHRAGEAVIVSVTNTLTREEAVDHHALSAGTGIVSIRERAVVLGGSLTAAREGEHFLVRAVLPLRGPGGVS</sequence>
<keyword evidence="3" id="KW-0597">Phosphoprotein</keyword>
<comment type="catalytic activity">
    <reaction evidence="1">
        <text>ATP + protein L-histidine = ADP + protein N-phospho-L-histidine.</text>
        <dbReference type="EC" id="2.7.13.3"/>
    </reaction>
</comment>
<dbReference type="InterPro" id="IPR011712">
    <property type="entry name" value="Sig_transdc_His_kin_sub3_dim/P"/>
</dbReference>
<evidence type="ECO:0000256" key="2">
    <source>
        <dbReference type="ARBA" id="ARBA00012438"/>
    </source>
</evidence>
<accession>A0A239A4E9</accession>
<protein>
    <recommendedName>
        <fullName evidence="2">histidine kinase</fullName>
        <ecNumber evidence="2">2.7.13.3</ecNumber>
    </recommendedName>
</protein>
<evidence type="ECO:0000256" key="1">
    <source>
        <dbReference type="ARBA" id="ARBA00000085"/>
    </source>
</evidence>
<feature type="transmembrane region" description="Helical" evidence="9">
    <location>
        <begin position="89"/>
        <end position="112"/>
    </location>
</feature>
<dbReference type="GO" id="GO:0000155">
    <property type="term" value="F:phosphorelay sensor kinase activity"/>
    <property type="evidence" value="ECO:0007669"/>
    <property type="project" value="InterPro"/>
</dbReference>
<dbReference type="Proteomes" id="UP000198415">
    <property type="component" value="Unassembled WGS sequence"/>
</dbReference>
<proteinExistence type="predicted"/>
<reference evidence="11 12" key="1">
    <citation type="submission" date="2017-06" db="EMBL/GenBank/DDBJ databases">
        <authorList>
            <person name="Kim H.J."/>
            <person name="Triplett B.A."/>
        </authorList>
    </citation>
    <scope>NUCLEOTIDE SEQUENCE [LARGE SCALE GENOMIC DNA]</scope>
    <source>
        <strain evidence="11 12">DSM 43151</strain>
    </source>
</reference>
<keyword evidence="9" id="KW-1133">Transmembrane helix</keyword>
<evidence type="ECO:0000256" key="3">
    <source>
        <dbReference type="ARBA" id="ARBA00022553"/>
    </source>
</evidence>
<evidence type="ECO:0000256" key="7">
    <source>
        <dbReference type="ARBA" id="ARBA00022840"/>
    </source>
</evidence>
<keyword evidence="9" id="KW-0812">Transmembrane</keyword>
<evidence type="ECO:0000256" key="5">
    <source>
        <dbReference type="ARBA" id="ARBA00022741"/>
    </source>
</evidence>
<evidence type="ECO:0000256" key="6">
    <source>
        <dbReference type="ARBA" id="ARBA00022777"/>
    </source>
</evidence>
<dbReference type="PANTHER" id="PTHR24421">
    <property type="entry name" value="NITRATE/NITRITE SENSOR PROTEIN NARX-RELATED"/>
    <property type="match status" value="1"/>
</dbReference>
<dbReference type="CDD" id="cd16917">
    <property type="entry name" value="HATPase_UhpB-NarQ-NarX-like"/>
    <property type="match status" value="1"/>
</dbReference>
<evidence type="ECO:0000313" key="12">
    <source>
        <dbReference type="Proteomes" id="UP000198415"/>
    </source>
</evidence>
<gene>
    <name evidence="11" type="ORF">SAMN06264365_10761</name>
</gene>
<feature type="transmembrane region" description="Helical" evidence="9">
    <location>
        <begin position="118"/>
        <end position="137"/>
    </location>
</feature>
<organism evidence="11 12">
    <name type="scientific">Actinoplanes regularis</name>
    <dbReference type="NCBI Taxonomy" id="52697"/>
    <lineage>
        <taxon>Bacteria</taxon>
        <taxon>Bacillati</taxon>
        <taxon>Actinomycetota</taxon>
        <taxon>Actinomycetes</taxon>
        <taxon>Micromonosporales</taxon>
        <taxon>Micromonosporaceae</taxon>
        <taxon>Actinoplanes</taxon>
    </lineage>
</organism>
<evidence type="ECO:0000256" key="9">
    <source>
        <dbReference type="SAM" id="Phobius"/>
    </source>
</evidence>
<dbReference type="GO" id="GO:0005524">
    <property type="term" value="F:ATP binding"/>
    <property type="evidence" value="ECO:0007669"/>
    <property type="project" value="UniProtKB-KW"/>
</dbReference>
<dbReference type="InterPro" id="IPR050482">
    <property type="entry name" value="Sensor_HK_TwoCompSys"/>
</dbReference>
<dbReference type="EC" id="2.7.13.3" evidence="2"/>
<dbReference type="RefSeq" id="WP_089294650.1">
    <property type="nucleotide sequence ID" value="NZ_BOMU01000047.1"/>
</dbReference>
<dbReference type="Gene3D" id="1.20.5.1930">
    <property type="match status" value="1"/>
</dbReference>
<name>A0A239A4E9_9ACTN</name>
<evidence type="ECO:0000256" key="8">
    <source>
        <dbReference type="ARBA" id="ARBA00023012"/>
    </source>
</evidence>
<keyword evidence="9" id="KW-0472">Membrane</keyword>
<evidence type="ECO:0000259" key="10">
    <source>
        <dbReference type="Pfam" id="PF07730"/>
    </source>
</evidence>
<keyword evidence="4" id="KW-0808">Transferase</keyword>
<keyword evidence="8" id="KW-0902">Two-component regulatory system</keyword>
<dbReference type="GO" id="GO:0016020">
    <property type="term" value="C:membrane"/>
    <property type="evidence" value="ECO:0007669"/>
    <property type="project" value="InterPro"/>
</dbReference>
<feature type="transmembrane region" description="Helical" evidence="9">
    <location>
        <begin position="144"/>
        <end position="164"/>
    </location>
</feature>
<keyword evidence="5" id="KW-0547">Nucleotide-binding</keyword>
<feature type="transmembrane region" description="Helical" evidence="9">
    <location>
        <begin position="51"/>
        <end position="69"/>
    </location>
</feature>